<dbReference type="InterPro" id="IPR001406">
    <property type="entry name" value="PsdUridine_synth_TruA"/>
</dbReference>
<protein>
    <recommendedName>
        <fullName evidence="4">tRNA pseudouridine synthase A</fullName>
        <ecNumber evidence="4">5.4.99.12</ecNumber>
    </recommendedName>
    <alternativeName>
        <fullName evidence="4">tRNA pseudouridine(38-40) synthase</fullName>
    </alternativeName>
    <alternativeName>
        <fullName evidence="4">tRNA pseudouridylate synthase I</fullName>
    </alternativeName>
    <alternativeName>
        <fullName evidence="4">tRNA-uridine isomerase I</fullName>
    </alternativeName>
</protein>
<comment type="catalytic activity">
    <reaction evidence="4 7">
        <text>uridine(38/39/40) in tRNA = pseudouridine(38/39/40) in tRNA</text>
        <dbReference type="Rhea" id="RHEA:22376"/>
        <dbReference type="Rhea" id="RHEA-COMP:10085"/>
        <dbReference type="Rhea" id="RHEA-COMP:10087"/>
        <dbReference type="ChEBI" id="CHEBI:65314"/>
        <dbReference type="ChEBI" id="CHEBI:65315"/>
        <dbReference type="EC" id="5.4.99.12"/>
    </reaction>
</comment>
<dbReference type="GO" id="GO:0031119">
    <property type="term" value="P:tRNA pseudouridine synthesis"/>
    <property type="evidence" value="ECO:0007669"/>
    <property type="project" value="UniProtKB-UniRule"/>
</dbReference>
<evidence type="ECO:0000256" key="3">
    <source>
        <dbReference type="ARBA" id="ARBA00023235"/>
    </source>
</evidence>
<evidence type="ECO:0000256" key="6">
    <source>
        <dbReference type="PIRSR" id="PIRSR001430-2"/>
    </source>
</evidence>
<reference evidence="9 10" key="1">
    <citation type="submission" date="2018-10" db="EMBL/GenBank/DDBJ databases">
        <authorList>
            <person name="Chen W.-M."/>
        </authorList>
    </citation>
    <scope>NUCLEOTIDE SEQUENCE [LARGE SCALE GENOMIC DNA]</scope>
    <source>
        <strain evidence="9 10">H-5</strain>
    </source>
</reference>
<comment type="function">
    <text evidence="4">Formation of pseudouridine at positions 38, 39 and 40 in the anticodon stem and loop of transfer RNAs.</text>
</comment>
<dbReference type="PIRSF" id="PIRSF001430">
    <property type="entry name" value="tRNA_psdUrid_synth"/>
    <property type="match status" value="1"/>
</dbReference>
<sequence length="260" mass="28569">MRIALGVEYDGSHFCGWQSQPGGCGVQDALERALQVLAGHDVRVTAAGRTDTGVHALSQVVHFDTDTERPMTAWVRGVNAHMPGWVRVLWAQHVDARFNARFDAHSRRYQYILVNQAVAPAVLAGKVGWFHLPLDVHAMQQAAEQLLGEHDFSAFRAAECQAKSPVRTLTEASLARQGNSITFSFSANAFLHHQVRNMVGMLVYVGKGKLQANAVQMLLSERDRRLSPPTFAPDGLYLAGVGYDAHWGLPCTTRSVNLSL</sequence>
<name>A0A3N0V6Z0_9PROT</name>
<keyword evidence="3 4" id="KW-0413">Isomerase</keyword>
<dbReference type="Gene3D" id="3.30.70.580">
    <property type="entry name" value="Pseudouridine synthase I, catalytic domain, N-terminal subdomain"/>
    <property type="match status" value="1"/>
</dbReference>
<dbReference type="NCBIfam" id="TIGR00071">
    <property type="entry name" value="hisT_truA"/>
    <property type="match status" value="1"/>
</dbReference>
<comment type="caution">
    <text evidence="4">Lacks conserved residue(s) required for the propagation of feature annotation.</text>
</comment>
<dbReference type="HAMAP" id="MF_00171">
    <property type="entry name" value="TruA"/>
    <property type="match status" value="1"/>
</dbReference>
<dbReference type="InterPro" id="IPR020095">
    <property type="entry name" value="PsdUridine_synth_TruA_C"/>
</dbReference>
<dbReference type="EC" id="5.4.99.12" evidence="4"/>
<feature type="domain" description="Pseudouridine synthase I TruA alpha/beta" evidence="8">
    <location>
        <begin position="142"/>
        <end position="244"/>
    </location>
</feature>
<dbReference type="InterPro" id="IPR020097">
    <property type="entry name" value="PsdUridine_synth_TruA_a/b_dom"/>
</dbReference>
<dbReference type="FunFam" id="3.30.70.580:FF:000001">
    <property type="entry name" value="tRNA pseudouridine synthase A"/>
    <property type="match status" value="1"/>
</dbReference>
<feature type="binding site" evidence="4 6">
    <location>
        <position position="109"/>
    </location>
    <ligand>
        <name>substrate</name>
    </ligand>
</feature>
<proteinExistence type="inferred from homology"/>
<dbReference type="AlphaFoldDB" id="A0A3N0V6Z0"/>
<gene>
    <name evidence="4 9" type="primary">truA</name>
    <name evidence="9" type="ORF">ED236_00750</name>
</gene>
<dbReference type="Proteomes" id="UP000275137">
    <property type="component" value="Unassembled WGS sequence"/>
</dbReference>
<comment type="similarity">
    <text evidence="1 4 7">Belongs to the tRNA pseudouridine synthase TruA family.</text>
</comment>
<accession>A0A3N0V6Z0</accession>
<evidence type="ECO:0000256" key="2">
    <source>
        <dbReference type="ARBA" id="ARBA00022694"/>
    </source>
</evidence>
<dbReference type="Gene3D" id="3.30.70.660">
    <property type="entry name" value="Pseudouridine synthase I, catalytic domain, C-terminal subdomain"/>
    <property type="match status" value="1"/>
</dbReference>
<evidence type="ECO:0000256" key="1">
    <source>
        <dbReference type="ARBA" id="ARBA00009375"/>
    </source>
</evidence>
<keyword evidence="10" id="KW-1185">Reference proteome</keyword>
<dbReference type="EMBL" id="RJVP01000001">
    <property type="protein sequence ID" value="ROH88560.1"/>
    <property type="molecule type" value="Genomic_DNA"/>
</dbReference>
<dbReference type="GO" id="GO:0003723">
    <property type="term" value="F:RNA binding"/>
    <property type="evidence" value="ECO:0007669"/>
    <property type="project" value="InterPro"/>
</dbReference>
<dbReference type="SUPFAM" id="SSF55120">
    <property type="entry name" value="Pseudouridine synthase"/>
    <property type="match status" value="1"/>
</dbReference>
<dbReference type="InterPro" id="IPR020094">
    <property type="entry name" value="TruA/RsuA/RluB/E/F_N"/>
</dbReference>
<evidence type="ECO:0000256" key="4">
    <source>
        <dbReference type="HAMAP-Rule" id="MF_00171"/>
    </source>
</evidence>
<keyword evidence="2 4" id="KW-0819">tRNA processing</keyword>
<evidence type="ECO:0000313" key="10">
    <source>
        <dbReference type="Proteomes" id="UP000275137"/>
    </source>
</evidence>
<dbReference type="CDD" id="cd02570">
    <property type="entry name" value="PseudoU_synth_EcTruA"/>
    <property type="match status" value="1"/>
</dbReference>
<comment type="subunit">
    <text evidence="4">Homodimer.</text>
</comment>
<dbReference type="Pfam" id="PF01416">
    <property type="entry name" value="PseudoU_synth_1"/>
    <property type="match status" value="2"/>
</dbReference>
<evidence type="ECO:0000313" key="9">
    <source>
        <dbReference type="EMBL" id="ROH88560.1"/>
    </source>
</evidence>
<feature type="domain" description="Pseudouridine synthase I TruA alpha/beta" evidence="8">
    <location>
        <begin position="8"/>
        <end position="103"/>
    </location>
</feature>
<comment type="caution">
    <text evidence="9">The sequence shown here is derived from an EMBL/GenBank/DDBJ whole genome shotgun (WGS) entry which is preliminary data.</text>
</comment>
<evidence type="ECO:0000256" key="7">
    <source>
        <dbReference type="RuleBase" id="RU003792"/>
    </source>
</evidence>
<evidence type="ECO:0000259" key="8">
    <source>
        <dbReference type="Pfam" id="PF01416"/>
    </source>
</evidence>
<dbReference type="PANTHER" id="PTHR11142">
    <property type="entry name" value="PSEUDOURIDYLATE SYNTHASE"/>
    <property type="match status" value="1"/>
</dbReference>
<dbReference type="InterPro" id="IPR020103">
    <property type="entry name" value="PsdUridine_synth_cat_dom_sf"/>
</dbReference>
<dbReference type="PANTHER" id="PTHR11142:SF0">
    <property type="entry name" value="TRNA PSEUDOURIDINE SYNTHASE-LIKE 1"/>
    <property type="match status" value="1"/>
</dbReference>
<organism evidence="9 10">
    <name type="scientific">Pseudomethylobacillus aquaticus</name>
    <dbReference type="NCBI Taxonomy" id="2676064"/>
    <lineage>
        <taxon>Bacteria</taxon>
        <taxon>Pseudomonadati</taxon>
        <taxon>Pseudomonadota</taxon>
        <taxon>Betaproteobacteria</taxon>
        <taxon>Nitrosomonadales</taxon>
        <taxon>Methylophilaceae</taxon>
        <taxon>Pseudomethylobacillus</taxon>
    </lineage>
</organism>
<evidence type="ECO:0000256" key="5">
    <source>
        <dbReference type="PIRSR" id="PIRSR001430-1"/>
    </source>
</evidence>
<feature type="active site" description="Nucleophile" evidence="4 5">
    <location>
        <position position="51"/>
    </location>
</feature>
<dbReference type="RefSeq" id="WP_123236551.1">
    <property type="nucleotide sequence ID" value="NZ_RJVP01000001.1"/>
</dbReference>
<dbReference type="GO" id="GO:0160147">
    <property type="term" value="F:tRNA pseudouridine(38-40) synthase activity"/>
    <property type="evidence" value="ECO:0007669"/>
    <property type="project" value="UniProtKB-EC"/>
</dbReference>